<accession>A0A9P6IQ75</accession>
<evidence type="ECO:0000313" key="2">
    <source>
        <dbReference type="EMBL" id="KAF9943862.1"/>
    </source>
</evidence>
<organism evidence="2 3">
    <name type="scientific">Mortierella alpina</name>
    <name type="common">Oleaginous fungus</name>
    <name type="synonym">Mortierella renispora</name>
    <dbReference type="NCBI Taxonomy" id="64518"/>
    <lineage>
        <taxon>Eukaryota</taxon>
        <taxon>Fungi</taxon>
        <taxon>Fungi incertae sedis</taxon>
        <taxon>Mucoromycota</taxon>
        <taxon>Mortierellomycotina</taxon>
        <taxon>Mortierellomycetes</taxon>
        <taxon>Mortierellales</taxon>
        <taxon>Mortierellaceae</taxon>
        <taxon>Mortierella</taxon>
    </lineage>
</organism>
<feature type="region of interest" description="Disordered" evidence="1">
    <location>
        <begin position="247"/>
        <end position="271"/>
    </location>
</feature>
<feature type="compositionally biased region" description="Low complexity" evidence="1">
    <location>
        <begin position="369"/>
        <end position="385"/>
    </location>
</feature>
<dbReference type="AlphaFoldDB" id="A0A9P6IQ75"/>
<dbReference type="EMBL" id="JAAAHY010002831">
    <property type="protein sequence ID" value="KAF9943862.1"/>
    <property type="molecule type" value="Genomic_DNA"/>
</dbReference>
<feature type="compositionally biased region" description="Polar residues" evidence="1">
    <location>
        <begin position="79"/>
        <end position="93"/>
    </location>
</feature>
<keyword evidence="3" id="KW-1185">Reference proteome</keyword>
<feature type="compositionally biased region" description="Low complexity" evidence="1">
    <location>
        <begin position="395"/>
        <end position="413"/>
    </location>
</feature>
<feature type="compositionally biased region" description="Gly residues" evidence="1">
    <location>
        <begin position="1"/>
        <end position="26"/>
    </location>
</feature>
<feature type="region of interest" description="Disordered" evidence="1">
    <location>
        <begin position="141"/>
        <end position="184"/>
    </location>
</feature>
<reference evidence="2" key="1">
    <citation type="journal article" date="2020" name="Fungal Divers.">
        <title>Resolving the Mortierellaceae phylogeny through synthesis of multi-gene phylogenetics and phylogenomics.</title>
        <authorList>
            <person name="Vandepol N."/>
            <person name="Liber J."/>
            <person name="Desiro A."/>
            <person name="Na H."/>
            <person name="Kennedy M."/>
            <person name="Barry K."/>
            <person name="Grigoriev I.V."/>
            <person name="Miller A.N."/>
            <person name="O'Donnell K."/>
            <person name="Stajich J.E."/>
            <person name="Bonito G."/>
        </authorList>
    </citation>
    <scope>NUCLEOTIDE SEQUENCE</scope>
    <source>
        <strain evidence="2">CK1249</strain>
    </source>
</reference>
<dbReference type="Proteomes" id="UP000738359">
    <property type="component" value="Unassembled WGS sequence"/>
</dbReference>
<feature type="compositionally biased region" description="Low complexity" evidence="1">
    <location>
        <begin position="251"/>
        <end position="265"/>
    </location>
</feature>
<feature type="compositionally biased region" description="Low complexity" evidence="1">
    <location>
        <begin position="470"/>
        <end position="481"/>
    </location>
</feature>
<feature type="region of interest" description="Disordered" evidence="1">
    <location>
        <begin position="203"/>
        <end position="230"/>
    </location>
</feature>
<comment type="caution">
    <text evidence="2">The sequence shown here is derived from an EMBL/GenBank/DDBJ whole genome shotgun (WGS) entry which is preliminary data.</text>
</comment>
<feature type="region of interest" description="Disordered" evidence="1">
    <location>
        <begin position="315"/>
        <end position="496"/>
    </location>
</feature>
<gene>
    <name evidence="2" type="ORF">BGZ70_005353</name>
</gene>
<feature type="region of interest" description="Disordered" evidence="1">
    <location>
        <begin position="1"/>
        <end position="102"/>
    </location>
</feature>
<proteinExistence type="predicted"/>
<feature type="compositionally biased region" description="Basic and acidic residues" evidence="1">
    <location>
        <begin position="47"/>
        <end position="60"/>
    </location>
</feature>
<protein>
    <submittedName>
        <fullName evidence="2">Uncharacterized protein</fullName>
    </submittedName>
</protein>
<name>A0A9P6IQ75_MORAP</name>
<evidence type="ECO:0000313" key="3">
    <source>
        <dbReference type="Proteomes" id="UP000738359"/>
    </source>
</evidence>
<feature type="compositionally biased region" description="Low complexity" evidence="1">
    <location>
        <begin position="163"/>
        <end position="176"/>
    </location>
</feature>
<feature type="non-terminal residue" evidence="2">
    <location>
        <position position="496"/>
    </location>
</feature>
<evidence type="ECO:0000256" key="1">
    <source>
        <dbReference type="SAM" id="MobiDB-lite"/>
    </source>
</evidence>
<sequence>MGGAGGGDGRGHLGHSGGVSAGGASGHSGSTSVKSAVVRSSPSFSAKQHDSTESKPEPRHVSSNNSTAHQHHQYLPHAGNNSTAAVHTTNSNARRIAAAESAPRREDYLFSNDLEAAMPYFVDFGNENDSSAGDIFAASTGTGAAAPMEPSNSTEGRQKMGVTSSTTSTTNSAATTPALDDGKQDASLSMLDDFFTPTLMTSRPAVKSASVRDRQEQHSQNQHPHHHQPFQQTLQVSSLDFFSSLENTLPSSSTRSSTRSSSSSSPFAQLASATPLPSFPALVNDYSSLGRGNSYTRTAPARKTSQCSANTTAYTSLESVPPASAPLSPEYSGLGLNGTMDTTASLAPPFTPASHQRRKNNVTVPPSPLTSASFASTTSSAAGLSNEPTEPKAFSSTASLSSNSTAAPALPSADSGLDFSSYMDPIAFSAPAPPMSTPKPSAKVPSHPQHAPRQPVSTAGLKSDPLFQNHRQASQHSSSRRTVPAPVSQPFKTTIQ</sequence>